<dbReference type="InterPro" id="IPR014721">
    <property type="entry name" value="Ribsml_uS5_D2-typ_fold_subgr"/>
</dbReference>
<evidence type="ECO:0000256" key="2">
    <source>
        <dbReference type="ARBA" id="ARBA00012052"/>
    </source>
</evidence>
<dbReference type="Pfam" id="PF08544">
    <property type="entry name" value="GHMP_kinases_C"/>
    <property type="match status" value="1"/>
</dbReference>
<proteinExistence type="inferred from homology"/>
<feature type="domain" description="GHMP kinase C-terminal" evidence="11">
    <location>
        <begin position="209"/>
        <end position="253"/>
    </location>
</feature>
<dbReference type="SUPFAM" id="SSF54211">
    <property type="entry name" value="Ribosomal protein S5 domain 2-like"/>
    <property type="match status" value="1"/>
</dbReference>
<comment type="function">
    <text evidence="9">Catalyzes the phosphorylation of the position 2 hydroxy group of 4-diphosphocytidyl-2C-methyl-D-erythritol.</text>
</comment>
<evidence type="ECO:0000256" key="8">
    <source>
        <dbReference type="ARBA" id="ARBA00032554"/>
    </source>
</evidence>
<dbReference type="Gene3D" id="3.30.70.890">
    <property type="entry name" value="GHMP kinase, C-terminal domain"/>
    <property type="match status" value="1"/>
</dbReference>
<feature type="binding site" evidence="9">
    <location>
        <begin position="90"/>
        <end position="100"/>
    </location>
    <ligand>
        <name>ATP</name>
        <dbReference type="ChEBI" id="CHEBI:30616"/>
    </ligand>
</feature>
<comment type="similarity">
    <text evidence="1 9">Belongs to the GHMP kinase family. IspE subfamily.</text>
</comment>
<evidence type="ECO:0000256" key="4">
    <source>
        <dbReference type="ARBA" id="ARBA00022679"/>
    </source>
</evidence>
<keyword evidence="13" id="KW-1185">Reference proteome</keyword>
<evidence type="ECO:0000313" key="12">
    <source>
        <dbReference type="EMBL" id="PST82238.1"/>
    </source>
</evidence>
<comment type="catalytic activity">
    <reaction evidence="9">
        <text>4-CDP-2-C-methyl-D-erythritol + ATP = 4-CDP-2-C-methyl-D-erythritol 2-phosphate + ADP + H(+)</text>
        <dbReference type="Rhea" id="RHEA:18437"/>
        <dbReference type="ChEBI" id="CHEBI:15378"/>
        <dbReference type="ChEBI" id="CHEBI:30616"/>
        <dbReference type="ChEBI" id="CHEBI:57823"/>
        <dbReference type="ChEBI" id="CHEBI:57919"/>
        <dbReference type="ChEBI" id="CHEBI:456216"/>
        <dbReference type="EC" id="2.7.1.148"/>
    </reaction>
</comment>
<dbReference type="InterPro" id="IPR006204">
    <property type="entry name" value="GHMP_kinase_N_dom"/>
</dbReference>
<dbReference type="NCBIfam" id="TIGR00154">
    <property type="entry name" value="ispE"/>
    <property type="match status" value="1"/>
</dbReference>
<dbReference type="PANTHER" id="PTHR43527">
    <property type="entry name" value="4-DIPHOSPHOCYTIDYL-2-C-METHYL-D-ERYTHRITOL KINASE, CHLOROPLASTIC"/>
    <property type="match status" value="1"/>
</dbReference>
<keyword evidence="7 9" id="KW-0067">ATP-binding</keyword>
<sequence length="267" mass="29199">MLCFPNAKINLGLNVTAKRPDGYHELETVFYPVRIHDAVECTDAAETSCQVTGGLVPDDGQDNLCLRAFKLISADYDIPPQQMGLLKRIPVGAGLGGGSADAAFTIRLLNDKFGLDMSSAAMQQYARQLGADCAFFIDNKPVLASGRGDMFSPLQVDLSDWFLVVVKPPVHVATAAAYARIKPRKPLTSLTESLHLPPTTWKSRVLNDFEQSVFELYPEISQIKASLYHAGAVFALMSGSGSAVYAIFDKPVKLHELEQNNLVYYNI</sequence>
<dbReference type="Proteomes" id="UP000240912">
    <property type="component" value="Unassembled WGS sequence"/>
</dbReference>
<dbReference type="UniPathway" id="UPA00056">
    <property type="reaction ID" value="UER00094"/>
</dbReference>
<dbReference type="InterPro" id="IPR020568">
    <property type="entry name" value="Ribosomal_Su5_D2-typ_SF"/>
</dbReference>
<dbReference type="RefSeq" id="WP_107216373.1">
    <property type="nucleotide sequence ID" value="NZ_KZ686270.1"/>
</dbReference>
<dbReference type="OrthoDB" id="9809438at2"/>
<dbReference type="SUPFAM" id="SSF55060">
    <property type="entry name" value="GHMP Kinase, C-terminal domain"/>
    <property type="match status" value="1"/>
</dbReference>
<dbReference type="Pfam" id="PF00288">
    <property type="entry name" value="GHMP_kinases_N"/>
    <property type="match status" value="1"/>
</dbReference>
<evidence type="ECO:0000256" key="3">
    <source>
        <dbReference type="ARBA" id="ARBA00017473"/>
    </source>
</evidence>
<evidence type="ECO:0000259" key="10">
    <source>
        <dbReference type="Pfam" id="PF00288"/>
    </source>
</evidence>
<evidence type="ECO:0000259" key="11">
    <source>
        <dbReference type="Pfam" id="PF08544"/>
    </source>
</evidence>
<dbReference type="GO" id="GO:0019288">
    <property type="term" value="P:isopentenyl diphosphate biosynthetic process, methylerythritol 4-phosphate pathway"/>
    <property type="evidence" value="ECO:0007669"/>
    <property type="project" value="UniProtKB-UniRule"/>
</dbReference>
<keyword evidence="6 9" id="KW-0418">Kinase</keyword>
<name>A0A2T3HIH0_9SPHI</name>
<organism evidence="12 13">
    <name type="scientific">Pedobacter yulinensis</name>
    <dbReference type="NCBI Taxonomy" id="2126353"/>
    <lineage>
        <taxon>Bacteria</taxon>
        <taxon>Pseudomonadati</taxon>
        <taxon>Bacteroidota</taxon>
        <taxon>Sphingobacteriia</taxon>
        <taxon>Sphingobacteriales</taxon>
        <taxon>Sphingobacteriaceae</taxon>
        <taxon>Pedobacter</taxon>
    </lineage>
</organism>
<dbReference type="HAMAP" id="MF_00061">
    <property type="entry name" value="IspE"/>
    <property type="match status" value="1"/>
</dbReference>
<evidence type="ECO:0000313" key="13">
    <source>
        <dbReference type="Proteomes" id="UP000240912"/>
    </source>
</evidence>
<dbReference type="AlphaFoldDB" id="A0A2T3HIH0"/>
<keyword evidence="4 9" id="KW-0808">Transferase</keyword>
<protein>
    <recommendedName>
        <fullName evidence="3 9">4-diphosphocytidyl-2-C-methyl-D-erythritol kinase</fullName>
        <shortName evidence="9">CMK</shortName>
        <ecNumber evidence="2 9">2.7.1.148</ecNumber>
    </recommendedName>
    <alternativeName>
        <fullName evidence="8 9">4-(cytidine-5'-diphospho)-2-C-methyl-D-erythritol kinase</fullName>
    </alternativeName>
</protein>
<feature type="active site" evidence="9">
    <location>
        <position position="8"/>
    </location>
</feature>
<dbReference type="InterPro" id="IPR036554">
    <property type="entry name" value="GHMP_kinase_C_sf"/>
</dbReference>
<comment type="caution">
    <text evidence="12">The sequence shown here is derived from an EMBL/GenBank/DDBJ whole genome shotgun (WGS) entry which is preliminary data.</text>
</comment>
<gene>
    <name evidence="9" type="primary">ispE</name>
    <name evidence="12" type="ORF">C7T94_15695</name>
</gene>
<dbReference type="EMBL" id="PYLS01000006">
    <property type="protein sequence ID" value="PST82238.1"/>
    <property type="molecule type" value="Genomic_DNA"/>
</dbReference>
<evidence type="ECO:0000256" key="6">
    <source>
        <dbReference type="ARBA" id="ARBA00022777"/>
    </source>
</evidence>
<keyword evidence="5 9" id="KW-0547">Nucleotide-binding</keyword>
<evidence type="ECO:0000256" key="1">
    <source>
        <dbReference type="ARBA" id="ARBA00009684"/>
    </source>
</evidence>
<evidence type="ECO:0000256" key="7">
    <source>
        <dbReference type="ARBA" id="ARBA00022840"/>
    </source>
</evidence>
<dbReference type="GO" id="GO:0016114">
    <property type="term" value="P:terpenoid biosynthetic process"/>
    <property type="evidence" value="ECO:0007669"/>
    <property type="project" value="UniProtKB-UniRule"/>
</dbReference>
<keyword evidence="9" id="KW-0414">Isoprene biosynthesis</keyword>
<dbReference type="InterPro" id="IPR004424">
    <property type="entry name" value="IspE"/>
</dbReference>
<evidence type="ECO:0000256" key="9">
    <source>
        <dbReference type="HAMAP-Rule" id="MF_00061"/>
    </source>
</evidence>
<accession>A0A2T3HIH0</accession>
<dbReference type="GO" id="GO:0050515">
    <property type="term" value="F:4-(cytidine 5'-diphospho)-2-C-methyl-D-erythritol kinase activity"/>
    <property type="evidence" value="ECO:0007669"/>
    <property type="project" value="UniProtKB-UniRule"/>
</dbReference>
<dbReference type="Gene3D" id="3.30.230.10">
    <property type="match status" value="1"/>
</dbReference>
<dbReference type="InterPro" id="IPR013750">
    <property type="entry name" value="GHMP_kinase_C_dom"/>
</dbReference>
<feature type="active site" evidence="9">
    <location>
        <position position="132"/>
    </location>
</feature>
<dbReference type="PANTHER" id="PTHR43527:SF2">
    <property type="entry name" value="4-DIPHOSPHOCYTIDYL-2-C-METHYL-D-ERYTHRITOL KINASE, CHLOROPLASTIC"/>
    <property type="match status" value="1"/>
</dbReference>
<dbReference type="PIRSF" id="PIRSF010376">
    <property type="entry name" value="IspE"/>
    <property type="match status" value="1"/>
</dbReference>
<dbReference type="GO" id="GO:0005524">
    <property type="term" value="F:ATP binding"/>
    <property type="evidence" value="ECO:0007669"/>
    <property type="project" value="UniProtKB-UniRule"/>
</dbReference>
<comment type="pathway">
    <text evidence="9">Isoprenoid biosynthesis; isopentenyl diphosphate biosynthesis via DXP pathway; isopentenyl diphosphate from 1-deoxy-D-xylulose 5-phosphate: step 3/6.</text>
</comment>
<dbReference type="EC" id="2.7.1.148" evidence="2 9"/>
<feature type="domain" description="GHMP kinase N-terminal" evidence="10">
    <location>
        <begin position="63"/>
        <end position="137"/>
    </location>
</feature>
<evidence type="ECO:0000256" key="5">
    <source>
        <dbReference type="ARBA" id="ARBA00022741"/>
    </source>
</evidence>
<reference evidence="12 13" key="1">
    <citation type="submission" date="2018-03" db="EMBL/GenBank/DDBJ databases">
        <authorList>
            <person name="Keele B.F."/>
        </authorList>
    </citation>
    <scope>NUCLEOTIDE SEQUENCE [LARGE SCALE GENOMIC DNA]</scope>
    <source>
        <strain evidence="12 13">YL28-9</strain>
    </source>
</reference>